<feature type="region of interest" description="Disordered" evidence="1">
    <location>
        <begin position="1"/>
        <end position="20"/>
    </location>
</feature>
<keyword evidence="3" id="KW-1185">Reference proteome</keyword>
<feature type="compositionally biased region" description="Low complexity" evidence="1">
    <location>
        <begin position="1"/>
        <end position="15"/>
    </location>
</feature>
<accession>A0AAV8QLR3</accession>
<protein>
    <submittedName>
        <fullName evidence="2">Uncharacterized protein</fullName>
    </submittedName>
</protein>
<gene>
    <name evidence="2" type="ORF">OPV22_021675</name>
</gene>
<feature type="region of interest" description="Disordered" evidence="1">
    <location>
        <begin position="49"/>
        <end position="73"/>
    </location>
</feature>
<evidence type="ECO:0000313" key="3">
    <source>
        <dbReference type="Proteomes" id="UP001222027"/>
    </source>
</evidence>
<sequence length="73" mass="8083">MASEQRGSGRQQQQRLRNKMAAVGWNIDGNGAWKQDPKQPEGVLTALDKARTEDGSVGSVSRGRMATWKREGR</sequence>
<dbReference type="AlphaFoldDB" id="A0AAV8QLR3"/>
<evidence type="ECO:0000256" key="1">
    <source>
        <dbReference type="SAM" id="MobiDB-lite"/>
    </source>
</evidence>
<dbReference type="EMBL" id="JAQQAF010000006">
    <property type="protein sequence ID" value="KAJ8477948.1"/>
    <property type="molecule type" value="Genomic_DNA"/>
</dbReference>
<evidence type="ECO:0000313" key="2">
    <source>
        <dbReference type="EMBL" id="KAJ8477948.1"/>
    </source>
</evidence>
<dbReference type="Proteomes" id="UP001222027">
    <property type="component" value="Unassembled WGS sequence"/>
</dbReference>
<comment type="caution">
    <text evidence="2">The sequence shown here is derived from an EMBL/GenBank/DDBJ whole genome shotgun (WGS) entry which is preliminary data.</text>
</comment>
<name>A0AAV8QLR3_ENSVE</name>
<reference evidence="2 3" key="1">
    <citation type="submission" date="2022-12" db="EMBL/GenBank/DDBJ databases">
        <title>Chromosome-scale assembly of the Ensete ventricosum genome.</title>
        <authorList>
            <person name="Dussert Y."/>
            <person name="Stocks J."/>
            <person name="Wendawek A."/>
            <person name="Woldeyes F."/>
            <person name="Nichols R.A."/>
            <person name="Borrell J.S."/>
        </authorList>
    </citation>
    <scope>NUCLEOTIDE SEQUENCE [LARGE SCALE GENOMIC DNA]</scope>
    <source>
        <strain evidence="3">cv. Maze</strain>
        <tissue evidence="2">Seeds</tissue>
    </source>
</reference>
<proteinExistence type="predicted"/>
<organism evidence="2 3">
    <name type="scientific">Ensete ventricosum</name>
    <name type="common">Abyssinian banana</name>
    <name type="synonym">Musa ensete</name>
    <dbReference type="NCBI Taxonomy" id="4639"/>
    <lineage>
        <taxon>Eukaryota</taxon>
        <taxon>Viridiplantae</taxon>
        <taxon>Streptophyta</taxon>
        <taxon>Embryophyta</taxon>
        <taxon>Tracheophyta</taxon>
        <taxon>Spermatophyta</taxon>
        <taxon>Magnoliopsida</taxon>
        <taxon>Liliopsida</taxon>
        <taxon>Zingiberales</taxon>
        <taxon>Musaceae</taxon>
        <taxon>Ensete</taxon>
    </lineage>
</organism>